<dbReference type="Pfam" id="PF16868">
    <property type="entry name" value="NMT1_3"/>
    <property type="match status" value="1"/>
</dbReference>
<name>A0A5J5HF96_9BACI</name>
<accession>A0A5J5HF96</accession>
<proteinExistence type="predicted"/>
<dbReference type="Proteomes" id="UP000326671">
    <property type="component" value="Unassembled WGS sequence"/>
</dbReference>
<dbReference type="PANTHER" id="PTHR42941">
    <property type="entry name" value="SLL1037 PROTEIN"/>
    <property type="match status" value="1"/>
</dbReference>
<dbReference type="OrthoDB" id="9776669at2"/>
<dbReference type="EMBL" id="VYKL01000031">
    <property type="protein sequence ID" value="KAA9019496.1"/>
    <property type="molecule type" value="Genomic_DNA"/>
</dbReference>
<organism evidence="1 2">
    <name type="scientific">Niallia endozanthoxylica</name>
    <dbReference type="NCBI Taxonomy" id="2036016"/>
    <lineage>
        <taxon>Bacteria</taxon>
        <taxon>Bacillati</taxon>
        <taxon>Bacillota</taxon>
        <taxon>Bacilli</taxon>
        <taxon>Bacillales</taxon>
        <taxon>Bacillaceae</taxon>
        <taxon>Niallia</taxon>
    </lineage>
</organism>
<evidence type="ECO:0000313" key="1">
    <source>
        <dbReference type="EMBL" id="KAA9019496.1"/>
    </source>
</evidence>
<keyword evidence="2" id="KW-1185">Reference proteome</keyword>
<dbReference type="InterPro" id="IPR011852">
    <property type="entry name" value="TRAP_TAXI"/>
</dbReference>
<comment type="caution">
    <text evidence="1">The sequence shown here is derived from an EMBL/GenBank/DDBJ whole genome shotgun (WGS) entry which is preliminary data.</text>
</comment>
<reference evidence="1 2" key="1">
    <citation type="submission" date="2019-09" db="EMBL/GenBank/DDBJ databases">
        <title>Whole genome sequences of isolates from the Mars Exploration Rovers.</title>
        <authorList>
            <person name="Seuylemezian A."/>
            <person name="Vaishampayan P."/>
        </authorList>
    </citation>
    <scope>NUCLEOTIDE SEQUENCE [LARGE SCALE GENOMIC DNA]</scope>
    <source>
        <strain evidence="1 2">MER_TA_151</strain>
    </source>
</reference>
<gene>
    <name evidence="1" type="ORF">F4V44_19295</name>
</gene>
<protein>
    <submittedName>
        <fullName evidence="1">TAXI family TRAP transporter solute-binding subunit</fullName>
    </submittedName>
</protein>
<sequence>MKDFNTLLKLEHMIGGVRKMTKRNGTLFLVLMSSLFLLVGCRNEAGAASEDSTDPIKTTIIGGRTGGAWSVFTEGIAESIRRENKNSIITVEPGGIVENPASVGTNTVPYGLTYAMTAYAAFSGTEPYKEAYKDIRAVSVVIPANYYQFIARADVKYQTLSEVIENKAPIRLAVDQKGSAGEIITRTILQEYGVTYEDIASWGGSVDHLDGSKTFELMADNRINVTGDAVSVPSSDILEASVTNDLKFLSLDQGVIKEVSEHLGMEAGTIPANSYKFLKQDMNTIYTPAILIVHKDVSAEEVYRVTESIYDNFDYLATVHKEFNNLSDFNITNVGKVPLHPGAEKFFKEQGLLQ</sequence>
<dbReference type="NCBIfam" id="TIGR02122">
    <property type="entry name" value="TRAP_TAXI"/>
    <property type="match status" value="1"/>
</dbReference>
<dbReference type="AlphaFoldDB" id="A0A5J5HF96"/>
<dbReference type="SUPFAM" id="SSF53850">
    <property type="entry name" value="Periplasmic binding protein-like II"/>
    <property type="match status" value="1"/>
</dbReference>
<evidence type="ECO:0000313" key="2">
    <source>
        <dbReference type="Proteomes" id="UP000326671"/>
    </source>
</evidence>
<dbReference type="Gene3D" id="3.40.190.10">
    <property type="entry name" value="Periplasmic binding protein-like II"/>
    <property type="match status" value="2"/>
</dbReference>
<dbReference type="PANTHER" id="PTHR42941:SF1">
    <property type="entry name" value="SLL1037 PROTEIN"/>
    <property type="match status" value="1"/>
</dbReference>